<dbReference type="CDD" id="cd01941">
    <property type="entry name" value="YeiC_kinase_like"/>
    <property type="match status" value="1"/>
</dbReference>
<dbReference type="InterPro" id="IPR029056">
    <property type="entry name" value="Ribokinase-like"/>
</dbReference>
<dbReference type="InParanoid" id="A0A3Q7ET28"/>
<sequence>MSSPENETRCGVQSGFCKEEQAKKCTVEPVVIGGMVLDVNAISSIHANPRTTTPGKVIFSLGGVARNVADCISKLEVRPFMISAVGFDMAGNMLLEHWESAGLSIEGIQRHQNIETAIVCHIFDEKGEVAAGVAHVESIEKFLTPMWIEKFKCKISCSPILMVDANLTSSSLEASCQLAAQFNTPVWFEPVSVAKSRRVASVVQYVTFASPNEDELVAMANAVSGKDIFQPIRRDDSSTKLSKESFFQTLKPAIWVLLDKGVKVLVVTLGSEGVLVCSKAEFNLQRLAFKGNQSPYFSKQLYEAVSTVCPKDNIFGASICKSMSNLFAVHFPALPASVVRLTGAGDCLVGGTIASLCAGLDVMQSIAVGIAAAKVVVEVESNVPDEYCLAKLADDARSVYSSATMLLCQSKL</sequence>
<accession>A0A3Q7ET28</accession>
<reference evidence="3" key="1">
    <citation type="journal article" date="2012" name="Nature">
        <title>The tomato genome sequence provides insights into fleshy fruit evolution.</title>
        <authorList>
            <consortium name="Tomato Genome Consortium"/>
        </authorList>
    </citation>
    <scope>NUCLEOTIDE SEQUENCE [LARGE SCALE GENOMIC DNA]</scope>
    <source>
        <strain evidence="3">cv. Heinz 1706</strain>
    </source>
</reference>
<dbReference type="SUPFAM" id="SSF53613">
    <property type="entry name" value="Ribokinase-like"/>
    <property type="match status" value="1"/>
</dbReference>
<dbReference type="OrthoDB" id="198885at2759"/>
<dbReference type="GeneID" id="101251824"/>
<keyword evidence="1" id="KW-0479">Metal-binding</keyword>
<keyword evidence="4" id="KW-1185">Reference proteome</keyword>
<dbReference type="STRING" id="4081.A0A3Q7ET28"/>
<name>A0A3Q7ET28_SOLLC</name>
<dbReference type="Gramene" id="Solyc01g109450.3.1">
    <property type="protein sequence ID" value="Solyc01g109450.3.1"/>
    <property type="gene ID" value="Solyc01g109450.3"/>
</dbReference>
<dbReference type="Pfam" id="PF00294">
    <property type="entry name" value="PfkB"/>
    <property type="match status" value="2"/>
</dbReference>
<dbReference type="FunCoup" id="A0A3Q7ET28">
    <property type="interactions" value="31"/>
</dbReference>
<organism evidence="3">
    <name type="scientific">Solanum lycopersicum</name>
    <name type="common">Tomato</name>
    <name type="synonym">Lycopersicon esculentum</name>
    <dbReference type="NCBI Taxonomy" id="4081"/>
    <lineage>
        <taxon>Eukaryota</taxon>
        <taxon>Viridiplantae</taxon>
        <taxon>Streptophyta</taxon>
        <taxon>Embryophyta</taxon>
        <taxon>Tracheophyta</taxon>
        <taxon>Spermatophyta</taxon>
        <taxon>Magnoliopsida</taxon>
        <taxon>eudicotyledons</taxon>
        <taxon>Gunneridae</taxon>
        <taxon>Pentapetalae</taxon>
        <taxon>asterids</taxon>
        <taxon>lamiids</taxon>
        <taxon>Solanales</taxon>
        <taxon>Solanaceae</taxon>
        <taxon>Solanoideae</taxon>
        <taxon>Solaneae</taxon>
        <taxon>Solanum</taxon>
        <taxon>Solanum subgen. Lycopersicon</taxon>
    </lineage>
</organism>
<dbReference type="PaxDb" id="4081-Solyc01g109450.2.1"/>
<dbReference type="PANTHER" id="PTHR42909">
    <property type="entry name" value="ZGC:136858"/>
    <property type="match status" value="1"/>
</dbReference>
<proteinExistence type="predicted"/>
<dbReference type="AlphaFoldDB" id="A0A3Q7ET28"/>
<dbReference type="Gene3D" id="3.40.1190.20">
    <property type="match status" value="1"/>
</dbReference>
<dbReference type="GO" id="GO:0046872">
    <property type="term" value="F:metal ion binding"/>
    <property type="evidence" value="ECO:0007669"/>
    <property type="project" value="UniProtKB-KW"/>
</dbReference>
<evidence type="ECO:0000313" key="4">
    <source>
        <dbReference type="Proteomes" id="UP000004994"/>
    </source>
</evidence>
<dbReference type="EnsemblPlants" id="Solyc01g109450.3.1">
    <property type="protein sequence ID" value="Solyc01g109450.3.1"/>
    <property type="gene ID" value="Solyc01g109450.3"/>
</dbReference>
<protein>
    <recommendedName>
        <fullName evidence="2">Carbohydrate kinase PfkB domain-containing protein</fullName>
    </recommendedName>
</protein>
<dbReference type="RefSeq" id="XP_004230905.1">
    <property type="nucleotide sequence ID" value="XM_004230857.5"/>
</dbReference>
<gene>
    <name evidence="3" type="primary">LOC101251824</name>
</gene>
<evidence type="ECO:0000313" key="3">
    <source>
        <dbReference type="EnsemblPlants" id="Solyc01g109450.3.1"/>
    </source>
</evidence>
<feature type="domain" description="Carbohydrate kinase PfkB" evidence="2">
    <location>
        <begin position="30"/>
        <end position="281"/>
    </location>
</feature>
<reference evidence="3" key="2">
    <citation type="submission" date="2019-01" db="UniProtKB">
        <authorList>
            <consortium name="EnsemblPlants"/>
        </authorList>
    </citation>
    <scope>IDENTIFICATION</scope>
    <source>
        <strain evidence="3">cv. Heinz 1706</strain>
    </source>
</reference>
<dbReference type="PANTHER" id="PTHR42909:SF1">
    <property type="entry name" value="CARBOHYDRATE KINASE PFKB DOMAIN-CONTAINING PROTEIN"/>
    <property type="match status" value="1"/>
</dbReference>
<dbReference type="KEGG" id="sly:101251824"/>
<dbReference type="OMA" id="GHIMNLM"/>
<evidence type="ECO:0000256" key="1">
    <source>
        <dbReference type="ARBA" id="ARBA00022723"/>
    </source>
</evidence>
<dbReference type="Proteomes" id="UP000004994">
    <property type="component" value="Chromosome 1"/>
</dbReference>
<dbReference type="InterPro" id="IPR011611">
    <property type="entry name" value="PfkB_dom"/>
</dbReference>
<feature type="domain" description="Carbohydrate kinase PfkB" evidence="2">
    <location>
        <begin position="325"/>
        <end position="380"/>
    </location>
</feature>
<evidence type="ECO:0000259" key="2">
    <source>
        <dbReference type="Pfam" id="PF00294"/>
    </source>
</evidence>
<dbReference type="SMR" id="A0A3Q7ET28"/>